<proteinExistence type="predicted"/>
<accession>A0AA88E2K6</accession>
<sequence>MVKGAADDMHGRNSPKEKVMRAKRVCLWGQLGPVLWRGVPGLTRGGFWWARGLATRLARMARAC</sequence>
<gene>
    <name evidence="1" type="ORF">TIFTF001_034345</name>
</gene>
<evidence type="ECO:0000313" key="2">
    <source>
        <dbReference type="Proteomes" id="UP001187192"/>
    </source>
</evidence>
<comment type="caution">
    <text evidence="1">The sequence shown here is derived from an EMBL/GenBank/DDBJ whole genome shotgun (WGS) entry which is preliminary data.</text>
</comment>
<dbReference type="AlphaFoldDB" id="A0AA88E2K6"/>
<organism evidence="1 2">
    <name type="scientific">Ficus carica</name>
    <name type="common">Common fig</name>
    <dbReference type="NCBI Taxonomy" id="3494"/>
    <lineage>
        <taxon>Eukaryota</taxon>
        <taxon>Viridiplantae</taxon>
        <taxon>Streptophyta</taxon>
        <taxon>Embryophyta</taxon>
        <taxon>Tracheophyta</taxon>
        <taxon>Spermatophyta</taxon>
        <taxon>Magnoliopsida</taxon>
        <taxon>eudicotyledons</taxon>
        <taxon>Gunneridae</taxon>
        <taxon>Pentapetalae</taxon>
        <taxon>rosids</taxon>
        <taxon>fabids</taxon>
        <taxon>Rosales</taxon>
        <taxon>Moraceae</taxon>
        <taxon>Ficeae</taxon>
        <taxon>Ficus</taxon>
    </lineage>
</organism>
<protein>
    <submittedName>
        <fullName evidence="1">Uncharacterized protein</fullName>
    </submittedName>
</protein>
<name>A0AA88E2K6_FICCA</name>
<evidence type="ECO:0000313" key="1">
    <source>
        <dbReference type="EMBL" id="GMN65260.1"/>
    </source>
</evidence>
<dbReference type="Proteomes" id="UP001187192">
    <property type="component" value="Unassembled WGS sequence"/>
</dbReference>
<reference evidence="1" key="1">
    <citation type="submission" date="2023-07" db="EMBL/GenBank/DDBJ databases">
        <title>draft genome sequence of fig (Ficus carica).</title>
        <authorList>
            <person name="Takahashi T."/>
            <person name="Nishimura K."/>
        </authorList>
    </citation>
    <scope>NUCLEOTIDE SEQUENCE</scope>
</reference>
<dbReference type="EMBL" id="BTGU01000223">
    <property type="protein sequence ID" value="GMN65260.1"/>
    <property type="molecule type" value="Genomic_DNA"/>
</dbReference>
<keyword evidence="2" id="KW-1185">Reference proteome</keyword>